<protein>
    <submittedName>
        <fullName evidence="1">ORF42</fullName>
    </submittedName>
</protein>
<name>A0AAT9JAP0_9VIRU</name>
<organism evidence="1">
    <name type="scientific">Nitrosopumilaceae spindle-shaped virus</name>
    <dbReference type="NCBI Taxonomy" id="3065433"/>
    <lineage>
        <taxon>Viruses</taxon>
    </lineage>
</organism>
<evidence type="ECO:0000313" key="1">
    <source>
        <dbReference type="EMBL" id="DBA52127.1"/>
    </source>
</evidence>
<sequence>MKKIGKYAVTNRIKLARGHLNDLMELENMLSPELTEHIRKIQDELYIELVNHSKKNGCKI</sequence>
<proteinExistence type="predicted"/>
<reference evidence="1" key="2">
    <citation type="submission" date="2024-03" db="EMBL/GenBank/DDBJ databases">
        <authorList>
            <person name="Ni Y."/>
            <person name="Xu T."/>
            <person name="Yan S."/>
            <person name="Chen L."/>
            <person name="Wang Y."/>
        </authorList>
    </citation>
    <scope>NUCLEOTIDE SEQUENCE</scope>
    <source>
        <strain evidence="1">NMM1</strain>
    </source>
</reference>
<reference evidence="1" key="1">
    <citation type="journal article" date="2024" name="Environ. Microbiol. Rep.">
        <title>Hiding in plain sight: The discovery of complete genomes of 11 hypothetical spindle-shaped viruses that putatively infect mesophilic ammonia-oxidizing archaea.</title>
        <authorList>
            <person name="Ni Y."/>
            <person name="Xu T."/>
            <person name="Yan S."/>
            <person name="Chen L."/>
            <person name="Wang Y."/>
        </authorList>
    </citation>
    <scope>NUCLEOTIDE SEQUENCE</scope>
    <source>
        <strain evidence="1">NMM1</strain>
    </source>
</reference>
<accession>A0AAT9JAP0</accession>
<dbReference type="EMBL" id="BK067790">
    <property type="protein sequence ID" value="DBA52127.1"/>
    <property type="molecule type" value="Genomic_DNA"/>
</dbReference>